<evidence type="ECO:0000313" key="3">
    <source>
        <dbReference type="Proteomes" id="UP000278152"/>
    </source>
</evidence>
<name>A0A3G9K6W3_MICVR</name>
<proteinExistence type="predicted"/>
<dbReference type="KEGG" id="mvz:myaer102_44850"/>
<dbReference type="EMBL" id="AP019314">
    <property type="protein sequence ID" value="BBH41855.1"/>
    <property type="molecule type" value="Genomic_DNA"/>
</dbReference>
<evidence type="ECO:0000313" key="2">
    <source>
        <dbReference type="EMBL" id="BBH41855.1"/>
    </source>
</evidence>
<accession>A0A3G9K6W3</accession>
<reference evidence="2 3" key="1">
    <citation type="submission" date="2018-11" db="EMBL/GenBank/DDBJ databases">
        <title>Complete genome sequence of Microcystis aeruginosa NIES-102.</title>
        <authorList>
            <person name="Yamaguchi H."/>
            <person name="Suzuki S."/>
            <person name="Kawachi M."/>
        </authorList>
    </citation>
    <scope>NUCLEOTIDE SEQUENCE [LARGE SCALE GENOMIC DNA]</scope>
    <source>
        <strain evidence="2 3">NIES-102</strain>
    </source>
</reference>
<protein>
    <submittedName>
        <fullName evidence="2">Uncharacterized protein</fullName>
    </submittedName>
</protein>
<feature type="region of interest" description="Disordered" evidence="1">
    <location>
        <begin position="14"/>
        <end position="33"/>
    </location>
</feature>
<dbReference type="AlphaFoldDB" id="A0A3G9K6W3"/>
<sequence>MHERMSFQGFIEVEGGEGGNIETGQPHGADDGDPKGVIGLFKGIFWADPFTVRQLKAVFDHTAMAGNIGT</sequence>
<dbReference type="Proteomes" id="UP000278152">
    <property type="component" value="Chromosome"/>
</dbReference>
<gene>
    <name evidence="2" type="ORF">myaer102_44850</name>
</gene>
<organism evidence="2 3">
    <name type="scientific">Microcystis viridis NIES-102</name>
    <dbReference type="NCBI Taxonomy" id="213615"/>
    <lineage>
        <taxon>Bacteria</taxon>
        <taxon>Bacillati</taxon>
        <taxon>Cyanobacteriota</taxon>
        <taxon>Cyanophyceae</taxon>
        <taxon>Oscillatoriophycideae</taxon>
        <taxon>Chroococcales</taxon>
        <taxon>Microcystaceae</taxon>
        <taxon>Microcystis</taxon>
    </lineage>
</organism>
<evidence type="ECO:0000256" key="1">
    <source>
        <dbReference type="SAM" id="MobiDB-lite"/>
    </source>
</evidence>